<feature type="non-terminal residue" evidence="2">
    <location>
        <position position="62"/>
    </location>
</feature>
<dbReference type="Proteomes" id="UP000033615">
    <property type="component" value="Unassembled WGS sequence"/>
</dbReference>
<organism evidence="2 3">
    <name type="scientific">Streptomyces antioxidans</name>
    <dbReference type="NCBI Taxonomy" id="1507734"/>
    <lineage>
        <taxon>Bacteria</taxon>
        <taxon>Bacillati</taxon>
        <taxon>Actinomycetota</taxon>
        <taxon>Actinomycetes</taxon>
        <taxon>Kitasatosporales</taxon>
        <taxon>Streptomycetaceae</taxon>
        <taxon>Streptomyces</taxon>
    </lineage>
</organism>
<sequence>MTARPPSGQYPSDEGPGHAPAATGATTGPAVPATFLPAPTHARPQPATARRDTETPARHEQE</sequence>
<accession>A0A1V4D5D8</accession>
<comment type="caution">
    <text evidence="2">The sequence shown here is derived from an EMBL/GenBank/DDBJ whole genome shotgun (WGS) entry which is preliminary data.</text>
</comment>
<dbReference type="AlphaFoldDB" id="A0A1V4D5D8"/>
<feature type="region of interest" description="Disordered" evidence="1">
    <location>
        <begin position="1"/>
        <end position="62"/>
    </location>
</feature>
<evidence type="ECO:0000313" key="3">
    <source>
        <dbReference type="Proteomes" id="UP000033615"/>
    </source>
</evidence>
<evidence type="ECO:0000313" key="2">
    <source>
        <dbReference type="EMBL" id="OPF79499.1"/>
    </source>
</evidence>
<evidence type="ECO:0000256" key="1">
    <source>
        <dbReference type="SAM" id="MobiDB-lite"/>
    </source>
</evidence>
<keyword evidence="3" id="KW-1185">Reference proteome</keyword>
<gene>
    <name evidence="2" type="ORF">VT50_0215645</name>
</gene>
<feature type="compositionally biased region" description="Basic and acidic residues" evidence="1">
    <location>
        <begin position="49"/>
        <end position="62"/>
    </location>
</feature>
<dbReference type="EMBL" id="LAKD02000038">
    <property type="protein sequence ID" value="OPF79499.1"/>
    <property type="molecule type" value="Genomic_DNA"/>
</dbReference>
<feature type="compositionally biased region" description="Low complexity" evidence="1">
    <location>
        <begin position="17"/>
        <end position="34"/>
    </location>
</feature>
<proteinExistence type="predicted"/>
<reference evidence="2" key="1">
    <citation type="submission" date="2016-12" db="EMBL/GenBank/DDBJ databases">
        <title>Genome sequence of Streptomyces antioxidans MUSC 164.</title>
        <authorList>
            <person name="Lee L.-H."/>
            <person name="Ser H.-L."/>
        </authorList>
    </citation>
    <scope>NUCLEOTIDE SEQUENCE [LARGE SCALE GENOMIC DNA]</scope>
    <source>
        <strain evidence="2">MUSC 164</strain>
    </source>
</reference>
<protein>
    <submittedName>
        <fullName evidence="2">Uncharacterized protein</fullName>
    </submittedName>
</protein>
<name>A0A1V4D5D8_9ACTN</name>